<sequence length="50" mass="5480">MSIEEVLAHPAFWIVVAAASELIGMSPKLRENSLLQLLFTALRSLKAKKG</sequence>
<reference evidence="1 2" key="1">
    <citation type="submission" date="2010-12" db="EMBL/GenBank/DDBJ databases">
        <title>The Genome Sequence of Synechococcus phage S-CAM8 0608SB47.</title>
        <authorList>
            <consortium name="The Broad Institute Genome Sequencing Platform"/>
            <person name="Henn M.R."/>
            <person name="Martiny J."/>
            <person name="Weihe C."/>
            <person name="Levin J."/>
            <person name="Malboeuf C."/>
            <person name="Casali M."/>
            <person name="Russ C."/>
            <person name="Lennon N."/>
            <person name="Chapman S.B."/>
            <person name="Erlich R."/>
            <person name="Young S.K."/>
            <person name="Yandava C."/>
            <person name="Zeng Q."/>
            <person name="Alvarado L."/>
            <person name="Anderson S."/>
            <person name="Berlin A."/>
            <person name="Chen Z."/>
            <person name="Freedman E."/>
            <person name="Gellesch M."/>
            <person name="Goldberg J."/>
            <person name="Green L."/>
            <person name="Griggs A."/>
            <person name="Gujja S."/>
            <person name="Heilman E.R."/>
            <person name="Heiman D."/>
            <person name="Hollinger A."/>
            <person name="Howarth C."/>
            <person name="Larson L."/>
            <person name="Mehta T."/>
            <person name="Pearson M."/>
            <person name="Roberts A."/>
            <person name="Ryan E."/>
            <person name="Saif S."/>
            <person name="Shea T."/>
            <person name="Shenoy N."/>
            <person name="Sisk P."/>
            <person name="Stolte C."/>
            <person name="Sykes S."/>
            <person name="White J."/>
            <person name="Haas B."/>
            <person name="Nusbaum C."/>
            <person name="Birren B."/>
        </authorList>
    </citation>
    <scope>NUCLEOTIDE SEQUENCE [LARGE SCALE GENOMIC DNA]</scope>
    <source>
        <strain evidence="1 2">0608SB47</strain>
    </source>
</reference>
<organism evidence="1 2">
    <name type="scientific">Synechococcus phage S-CAM8</name>
    <dbReference type="NCBI Taxonomy" id="754038"/>
    <lineage>
        <taxon>Viruses</taxon>
        <taxon>Duplodnaviria</taxon>
        <taxon>Heunggongvirae</taxon>
        <taxon>Uroviricota</taxon>
        <taxon>Caudoviricetes</taxon>
        <taxon>Pantevenvirales</taxon>
        <taxon>Kyanoviridae</taxon>
        <taxon>Neritesvirus</taxon>
        <taxon>Neritesvirus scam8</taxon>
    </lineage>
</organism>
<name>G8EY21_9CAUD</name>
<evidence type="ECO:0000313" key="2">
    <source>
        <dbReference type="Proteomes" id="UP000297591"/>
    </source>
</evidence>
<dbReference type="Proteomes" id="UP000297591">
    <property type="component" value="Segment"/>
</dbReference>
<evidence type="ECO:0000313" key="1">
    <source>
        <dbReference type="EMBL" id="AET72711.1"/>
    </source>
</evidence>
<proteinExistence type="predicted"/>
<protein>
    <submittedName>
        <fullName evidence="1">Uncharacterized protein</fullName>
    </submittedName>
</protein>
<gene>
    <name evidence="1" type="ORF">SXFG_00161</name>
</gene>
<accession>G8EY21</accession>
<dbReference type="EMBL" id="JF974299">
    <property type="protein sequence ID" value="AET72711.1"/>
    <property type="molecule type" value="Genomic_DNA"/>
</dbReference>